<dbReference type="AlphaFoldDB" id="A0A9D9H1L8"/>
<feature type="domain" description="Aminotransferase class V" evidence="13">
    <location>
        <begin position="6"/>
        <end position="370"/>
    </location>
</feature>
<comment type="catalytic activity">
    <reaction evidence="10 12">
        <text>(sulfur carrier)-H + L-cysteine = (sulfur carrier)-SH + L-alanine</text>
        <dbReference type="Rhea" id="RHEA:43892"/>
        <dbReference type="Rhea" id="RHEA-COMP:14737"/>
        <dbReference type="Rhea" id="RHEA-COMP:14739"/>
        <dbReference type="ChEBI" id="CHEBI:29917"/>
        <dbReference type="ChEBI" id="CHEBI:35235"/>
        <dbReference type="ChEBI" id="CHEBI:57972"/>
        <dbReference type="ChEBI" id="CHEBI:64428"/>
        <dbReference type="EC" id="2.8.1.7"/>
    </reaction>
</comment>
<evidence type="ECO:0000313" key="14">
    <source>
        <dbReference type="EMBL" id="MBO8431573.1"/>
    </source>
</evidence>
<evidence type="ECO:0000256" key="6">
    <source>
        <dbReference type="ARBA" id="ARBA00022723"/>
    </source>
</evidence>
<dbReference type="EC" id="2.8.1.7" evidence="4 12"/>
<comment type="caution">
    <text evidence="14">The sequence shown here is derived from an EMBL/GenBank/DDBJ whole genome shotgun (WGS) entry which is preliminary data.</text>
</comment>
<proteinExistence type="inferred from homology"/>
<protein>
    <recommendedName>
        <fullName evidence="4 12">Cysteine desulfurase</fullName>
        <ecNumber evidence="4 12">2.8.1.7</ecNumber>
    </recommendedName>
    <alternativeName>
        <fullName evidence="12">Nitrogenase metalloclusters biosynthesis protein NifS</fullName>
    </alternativeName>
</protein>
<dbReference type="InterPro" id="IPR017772">
    <property type="entry name" value="Cys_deSase_NifS_bac/arc"/>
</dbReference>
<accession>A0A9D9H1L8</accession>
<dbReference type="GO" id="GO:0006520">
    <property type="term" value="P:amino acid metabolic process"/>
    <property type="evidence" value="ECO:0007669"/>
    <property type="project" value="InterPro"/>
</dbReference>
<dbReference type="GO" id="GO:0046872">
    <property type="term" value="F:metal ion binding"/>
    <property type="evidence" value="ECO:0007669"/>
    <property type="project" value="UniProtKB-KW"/>
</dbReference>
<keyword evidence="6 12" id="KW-0479">Metal-binding</keyword>
<comment type="similarity">
    <text evidence="2 12">Belongs to the class-V pyridoxal-phosphate-dependent aminotransferase family. NifS/IscS subfamily.</text>
</comment>
<dbReference type="PANTHER" id="PTHR11601:SF34">
    <property type="entry name" value="CYSTEINE DESULFURASE"/>
    <property type="match status" value="1"/>
</dbReference>
<comment type="subunit">
    <text evidence="3">Homodimer.</text>
</comment>
<keyword evidence="8 12" id="KW-0408">Iron</keyword>
<name>A0A9D9H1L8_9BACT</name>
<evidence type="ECO:0000256" key="5">
    <source>
        <dbReference type="ARBA" id="ARBA00022679"/>
    </source>
</evidence>
<evidence type="ECO:0000256" key="4">
    <source>
        <dbReference type="ARBA" id="ARBA00012239"/>
    </source>
</evidence>
<evidence type="ECO:0000256" key="3">
    <source>
        <dbReference type="ARBA" id="ARBA00011738"/>
    </source>
</evidence>
<dbReference type="Pfam" id="PF00266">
    <property type="entry name" value="Aminotran_5"/>
    <property type="match status" value="1"/>
</dbReference>
<dbReference type="PANTHER" id="PTHR11601">
    <property type="entry name" value="CYSTEINE DESULFURYLASE FAMILY MEMBER"/>
    <property type="match status" value="1"/>
</dbReference>
<dbReference type="GO" id="GO:0051536">
    <property type="term" value="F:iron-sulfur cluster binding"/>
    <property type="evidence" value="ECO:0007669"/>
    <property type="project" value="UniProtKB-KW"/>
</dbReference>
<evidence type="ECO:0000256" key="1">
    <source>
        <dbReference type="ARBA" id="ARBA00001933"/>
    </source>
</evidence>
<evidence type="ECO:0000256" key="12">
    <source>
        <dbReference type="RuleBase" id="RU364075"/>
    </source>
</evidence>
<keyword evidence="9 12" id="KW-0411">Iron-sulfur</keyword>
<dbReference type="InterPro" id="IPR015421">
    <property type="entry name" value="PyrdxlP-dep_Trfase_major"/>
</dbReference>
<dbReference type="InterPro" id="IPR020578">
    <property type="entry name" value="Aminotrans_V_PyrdxlP_BS"/>
</dbReference>
<dbReference type="PIRSF" id="PIRSF005572">
    <property type="entry name" value="NifS"/>
    <property type="match status" value="1"/>
</dbReference>
<dbReference type="PROSITE" id="PS00595">
    <property type="entry name" value="AA_TRANSFER_CLASS_5"/>
    <property type="match status" value="1"/>
</dbReference>
<evidence type="ECO:0000313" key="15">
    <source>
        <dbReference type="Proteomes" id="UP000823632"/>
    </source>
</evidence>
<reference evidence="14" key="2">
    <citation type="journal article" date="2021" name="PeerJ">
        <title>Extensive microbial diversity within the chicken gut microbiome revealed by metagenomics and culture.</title>
        <authorList>
            <person name="Gilroy R."/>
            <person name="Ravi A."/>
            <person name="Getino M."/>
            <person name="Pursley I."/>
            <person name="Horton D.L."/>
            <person name="Alikhan N.F."/>
            <person name="Baker D."/>
            <person name="Gharbi K."/>
            <person name="Hall N."/>
            <person name="Watson M."/>
            <person name="Adriaenssens E.M."/>
            <person name="Foster-Nyarko E."/>
            <person name="Jarju S."/>
            <person name="Secka A."/>
            <person name="Antonio M."/>
            <person name="Oren A."/>
            <person name="Chaudhuri R.R."/>
            <person name="La Ragione R."/>
            <person name="Hildebrand F."/>
            <person name="Pallen M.J."/>
        </authorList>
    </citation>
    <scope>NUCLEOTIDE SEQUENCE</scope>
    <source>
        <strain evidence="14">10192</strain>
    </source>
</reference>
<organism evidence="14 15">
    <name type="scientific">Candidatus Scatousia excrementipullorum</name>
    <dbReference type="NCBI Taxonomy" id="2840936"/>
    <lineage>
        <taxon>Bacteria</taxon>
        <taxon>Candidatus Scatousia</taxon>
    </lineage>
</organism>
<dbReference type="Gene3D" id="1.10.260.50">
    <property type="match status" value="1"/>
</dbReference>
<dbReference type="SUPFAM" id="SSF53383">
    <property type="entry name" value="PLP-dependent transferases"/>
    <property type="match status" value="1"/>
</dbReference>
<dbReference type="InterPro" id="IPR015422">
    <property type="entry name" value="PyrdxlP-dep_Trfase_small"/>
</dbReference>
<comment type="function">
    <text evidence="12">Catalyzes the removal of elemental sulfur atoms from cysteine to produce alanine.</text>
</comment>
<evidence type="ECO:0000259" key="13">
    <source>
        <dbReference type="Pfam" id="PF00266"/>
    </source>
</evidence>
<evidence type="ECO:0000256" key="2">
    <source>
        <dbReference type="ARBA" id="ARBA00006490"/>
    </source>
</evidence>
<comment type="cofactor">
    <cofactor evidence="1 11">
        <name>pyridoxal 5'-phosphate</name>
        <dbReference type="ChEBI" id="CHEBI:597326"/>
    </cofactor>
</comment>
<dbReference type="InterPro" id="IPR015424">
    <property type="entry name" value="PyrdxlP-dep_Trfase"/>
</dbReference>
<dbReference type="InterPro" id="IPR016454">
    <property type="entry name" value="Cysteine_dSase"/>
</dbReference>
<keyword evidence="7 12" id="KW-0663">Pyridoxal phosphate</keyword>
<dbReference type="GO" id="GO:0030170">
    <property type="term" value="F:pyridoxal phosphate binding"/>
    <property type="evidence" value="ECO:0007669"/>
    <property type="project" value="InterPro"/>
</dbReference>
<reference evidence="14" key="1">
    <citation type="submission" date="2020-10" db="EMBL/GenBank/DDBJ databases">
        <authorList>
            <person name="Gilroy R."/>
        </authorList>
    </citation>
    <scope>NUCLEOTIDE SEQUENCE</scope>
    <source>
        <strain evidence="14">10192</strain>
    </source>
</reference>
<keyword evidence="5 12" id="KW-0808">Transferase</keyword>
<evidence type="ECO:0000256" key="10">
    <source>
        <dbReference type="ARBA" id="ARBA00050776"/>
    </source>
</evidence>
<gene>
    <name evidence="14" type="primary">nifS</name>
    <name evidence="14" type="ORF">IAC76_09325</name>
</gene>
<evidence type="ECO:0000256" key="9">
    <source>
        <dbReference type="ARBA" id="ARBA00023014"/>
    </source>
</evidence>
<dbReference type="InterPro" id="IPR000192">
    <property type="entry name" value="Aminotrans_V_dom"/>
</dbReference>
<dbReference type="Gene3D" id="3.90.1150.10">
    <property type="entry name" value="Aspartate Aminotransferase, domain 1"/>
    <property type="match status" value="1"/>
</dbReference>
<dbReference type="Proteomes" id="UP000823632">
    <property type="component" value="Unassembled WGS sequence"/>
</dbReference>
<evidence type="ECO:0000256" key="11">
    <source>
        <dbReference type="RuleBase" id="RU004504"/>
    </source>
</evidence>
<sequence>MDKKLIYLDNNATTKVDDRVLEAMLPYLKNEYGNPSSMYDFAKNPAKALKEARGKLKDFFNAANEKEIIFTSCGSESANTAIRGVLNMNPNKKHIITTKVEHPCVLNLYQTLEKEGYTVDYIGVNSNGELDLAQLEEAIHYDTALVSVMYANNETGVIFPIQKISEIIKNKNPQTKFFVDAVQVAGKIPIDVQALGVDLMGISGHKFHAPKGVGALYCNSKTIITPLIIGGHQERGKRAGTENVPYIIGLGKAAEIAQDFLKYEATEVKRLRDKLETGILKNVFNARLNTGAALRVPNTSNIGFEYIEGELILLHLSDLGICASSGSACTSGSLEPSHVLRAMNVPFTAIHGSIRFSLSKYTTEAEIDYVNEVLPGIIEKIRNISPYQDELAELKKQKHFV</sequence>
<dbReference type="NCBIfam" id="TIGR03402">
    <property type="entry name" value="FeS_nifS"/>
    <property type="match status" value="1"/>
</dbReference>
<dbReference type="FunFam" id="3.40.640.10:FF:000084">
    <property type="entry name" value="IscS-like cysteine desulfurase"/>
    <property type="match status" value="1"/>
</dbReference>
<evidence type="ECO:0000256" key="8">
    <source>
        <dbReference type="ARBA" id="ARBA00023004"/>
    </source>
</evidence>
<dbReference type="Gene3D" id="3.40.640.10">
    <property type="entry name" value="Type I PLP-dependent aspartate aminotransferase-like (Major domain)"/>
    <property type="match status" value="1"/>
</dbReference>
<dbReference type="GO" id="GO:0031071">
    <property type="term" value="F:cysteine desulfurase activity"/>
    <property type="evidence" value="ECO:0007669"/>
    <property type="project" value="UniProtKB-EC"/>
</dbReference>
<dbReference type="EMBL" id="JADIND010000206">
    <property type="protein sequence ID" value="MBO8431573.1"/>
    <property type="molecule type" value="Genomic_DNA"/>
</dbReference>
<evidence type="ECO:0000256" key="7">
    <source>
        <dbReference type="ARBA" id="ARBA00022898"/>
    </source>
</evidence>